<dbReference type="PANTHER" id="PTHR38686">
    <property type="entry name" value="APOLIPOPROTEIN N-ACYLTRANSFERASE"/>
    <property type="match status" value="1"/>
</dbReference>
<dbReference type="Gene3D" id="3.60.110.10">
    <property type="entry name" value="Carbon-nitrogen hydrolase"/>
    <property type="match status" value="1"/>
</dbReference>
<keyword evidence="8 9" id="KW-0012">Acyltransferase</keyword>
<dbReference type="EC" id="2.3.1.269" evidence="9"/>
<evidence type="ECO:0000256" key="4">
    <source>
        <dbReference type="ARBA" id="ARBA00022679"/>
    </source>
</evidence>
<dbReference type="Pfam" id="PF00795">
    <property type="entry name" value="CN_hydrolase"/>
    <property type="match status" value="1"/>
</dbReference>
<organism evidence="12 13">
    <name type="scientific">Calycomorphotria hydatis</name>
    <dbReference type="NCBI Taxonomy" id="2528027"/>
    <lineage>
        <taxon>Bacteria</taxon>
        <taxon>Pseudomonadati</taxon>
        <taxon>Planctomycetota</taxon>
        <taxon>Planctomycetia</taxon>
        <taxon>Planctomycetales</taxon>
        <taxon>Planctomycetaceae</taxon>
        <taxon>Calycomorphotria</taxon>
    </lineage>
</organism>
<comment type="catalytic activity">
    <reaction evidence="9">
        <text>N-terminal S-1,2-diacyl-sn-glyceryl-L-cysteinyl-[lipoprotein] + a glycerophospholipid = N-acyl-S-1,2-diacyl-sn-glyceryl-L-cysteinyl-[lipoprotein] + a 2-acyl-sn-glycero-3-phospholipid + H(+)</text>
        <dbReference type="Rhea" id="RHEA:48228"/>
        <dbReference type="Rhea" id="RHEA-COMP:14681"/>
        <dbReference type="Rhea" id="RHEA-COMP:14684"/>
        <dbReference type="ChEBI" id="CHEBI:15378"/>
        <dbReference type="ChEBI" id="CHEBI:136912"/>
        <dbReference type="ChEBI" id="CHEBI:140656"/>
        <dbReference type="ChEBI" id="CHEBI:140657"/>
        <dbReference type="ChEBI" id="CHEBI:140660"/>
        <dbReference type="EC" id="2.3.1.269"/>
    </reaction>
</comment>
<evidence type="ECO:0000256" key="8">
    <source>
        <dbReference type="ARBA" id="ARBA00023315"/>
    </source>
</evidence>
<dbReference type="InterPro" id="IPR045378">
    <property type="entry name" value="LNT_N"/>
</dbReference>
<gene>
    <name evidence="9 12" type="primary">lnt</name>
    <name evidence="12" type="ORF">V22_06200</name>
</gene>
<dbReference type="PANTHER" id="PTHR38686:SF1">
    <property type="entry name" value="APOLIPOPROTEIN N-ACYLTRANSFERASE"/>
    <property type="match status" value="1"/>
</dbReference>
<evidence type="ECO:0000256" key="7">
    <source>
        <dbReference type="ARBA" id="ARBA00023136"/>
    </source>
</evidence>
<dbReference type="AlphaFoldDB" id="A0A517T4V3"/>
<dbReference type="Pfam" id="PF20154">
    <property type="entry name" value="LNT_N"/>
    <property type="match status" value="1"/>
</dbReference>
<dbReference type="InterPro" id="IPR036526">
    <property type="entry name" value="C-N_Hydrolase_sf"/>
</dbReference>
<comment type="subcellular location">
    <subcellularLocation>
        <location evidence="1 9">Cell membrane</location>
        <topology evidence="1 9">Multi-pass membrane protein</topology>
    </subcellularLocation>
</comment>
<accession>A0A517T4V3</accession>
<evidence type="ECO:0000256" key="10">
    <source>
        <dbReference type="SAM" id="MobiDB-lite"/>
    </source>
</evidence>
<dbReference type="EMBL" id="CP036316">
    <property type="protein sequence ID" value="QDT63399.1"/>
    <property type="molecule type" value="Genomic_DNA"/>
</dbReference>
<dbReference type="CDD" id="cd07571">
    <property type="entry name" value="ALP_N-acyl_transferase"/>
    <property type="match status" value="1"/>
</dbReference>
<name>A0A517T4V3_9PLAN</name>
<feature type="transmembrane region" description="Helical" evidence="9">
    <location>
        <begin position="154"/>
        <end position="181"/>
    </location>
</feature>
<sequence>MSATELMTETKQEQSPSPQPQSSIKATPLDAEVRTIIDSARKPERKPARAVWLCGGIFGVLFWAAFFPLAFAPAAWLALVPLMMLIRLPEPTRWMYRALYLTALPALLLQLQWMRLGDPTMYPAWFALSIYLAFYVPLFVFASRIAVHKFHIPLVAAAPLVWVGCEWFQAHAFTGFSWYYLGHSQWRWTTLIQISDLVGGYGVSLIVATAAAAITMLLPKSLYQRLGFEKGTTDSAFLEITTRSKAWSVGWATTLLVAACTYGYFRIKSADFLPGPRVALIQGNYPTSMQGYSASPAERFQTYHQLTGLAVPHQPDMVVWPETVVPWPILEADPALTNAALKGIAPMVEPEAFRDRGMHDLFNDLATQAGSAIIAGVHTGDASAEQGFRQYNSAAFAQPELGLRGRYDKVHRVIFGEYIPLKDWVPGLQGLTPYRGSFGIDAGTGPKKFTHAGVSYTPLICFEDTVPHLAAKFVSDEQPDVLVNLSNDGWFNETSEQHQHLVSSLFRSVETRTPLVRAANTGVSAIIDGDGVIRSPEVMLVSQNGETTETDFWLRPGRPRKDIQAVLVGEVPLDSRDSLYVKWGDWFAITCGLFVGLCFIGKWFPFPKSSTTK</sequence>
<dbReference type="GO" id="GO:0042158">
    <property type="term" value="P:lipoprotein biosynthetic process"/>
    <property type="evidence" value="ECO:0007669"/>
    <property type="project" value="UniProtKB-UniRule"/>
</dbReference>
<dbReference type="InterPro" id="IPR003010">
    <property type="entry name" value="C-N_Hydrolase"/>
</dbReference>
<feature type="compositionally biased region" description="Low complexity" evidence="10">
    <location>
        <begin position="14"/>
        <end position="23"/>
    </location>
</feature>
<dbReference type="RefSeq" id="WP_231734146.1">
    <property type="nucleotide sequence ID" value="NZ_CP036316.1"/>
</dbReference>
<keyword evidence="13" id="KW-1185">Reference proteome</keyword>
<feature type="transmembrane region" description="Helical" evidence="9">
    <location>
        <begin position="201"/>
        <end position="218"/>
    </location>
</feature>
<dbReference type="GO" id="GO:0005886">
    <property type="term" value="C:plasma membrane"/>
    <property type="evidence" value="ECO:0007669"/>
    <property type="project" value="UniProtKB-SubCell"/>
</dbReference>
<dbReference type="NCBIfam" id="TIGR00546">
    <property type="entry name" value="lnt"/>
    <property type="match status" value="1"/>
</dbReference>
<feature type="region of interest" description="Disordered" evidence="10">
    <location>
        <begin position="1"/>
        <end position="26"/>
    </location>
</feature>
<keyword evidence="5 9" id="KW-0812">Transmembrane</keyword>
<comment type="caution">
    <text evidence="9">Lacks conserved residue(s) required for the propagation of feature annotation.</text>
</comment>
<comment type="function">
    <text evidence="9">Catalyzes the phospholipid dependent N-acylation of the N-terminal cysteine of apolipoprotein, the last step in lipoprotein maturation.</text>
</comment>
<evidence type="ECO:0000256" key="6">
    <source>
        <dbReference type="ARBA" id="ARBA00022989"/>
    </source>
</evidence>
<keyword evidence="12" id="KW-0449">Lipoprotein</keyword>
<keyword evidence="6 9" id="KW-1133">Transmembrane helix</keyword>
<evidence type="ECO:0000313" key="12">
    <source>
        <dbReference type="EMBL" id="QDT63399.1"/>
    </source>
</evidence>
<reference evidence="12 13" key="1">
    <citation type="submission" date="2019-02" db="EMBL/GenBank/DDBJ databases">
        <title>Deep-cultivation of Planctomycetes and their phenomic and genomic characterization uncovers novel biology.</title>
        <authorList>
            <person name="Wiegand S."/>
            <person name="Jogler M."/>
            <person name="Boedeker C."/>
            <person name="Pinto D."/>
            <person name="Vollmers J."/>
            <person name="Rivas-Marin E."/>
            <person name="Kohn T."/>
            <person name="Peeters S.H."/>
            <person name="Heuer A."/>
            <person name="Rast P."/>
            <person name="Oberbeckmann S."/>
            <person name="Bunk B."/>
            <person name="Jeske O."/>
            <person name="Meyerdierks A."/>
            <person name="Storesund J.E."/>
            <person name="Kallscheuer N."/>
            <person name="Luecker S."/>
            <person name="Lage O.M."/>
            <person name="Pohl T."/>
            <person name="Merkel B.J."/>
            <person name="Hornburger P."/>
            <person name="Mueller R.-W."/>
            <person name="Bruemmer F."/>
            <person name="Labrenz M."/>
            <person name="Spormann A.M."/>
            <person name="Op den Camp H."/>
            <person name="Overmann J."/>
            <person name="Amann R."/>
            <person name="Jetten M.S.M."/>
            <person name="Mascher T."/>
            <person name="Medema M.H."/>
            <person name="Devos D.P."/>
            <person name="Kaster A.-K."/>
            <person name="Ovreas L."/>
            <person name="Rohde M."/>
            <person name="Galperin M.Y."/>
            <person name="Jogler C."/>
        </authorList>
    </citation>
    <scope>NUCLEOTIDE SEQUENCE [LARGE SCALE GENOMIC DNA]</scope>
    <source>
        <strain evidence="12 13">V22</strain>
    </source>
</reference>
<keyword evidence="7 9" id="KW-0472">Membrane</keyword>
<feature type="transmembrane region" description="Helical" evidence="9">
    <location>
        <begin position="586"/>
        <end position="604"/>
    </location>
</feature>
<evidence type="ECO:0000256" key="2">
    <source>
        <dbReference type="ARBA" id="ARBA00010065"/>
    </source>
</evidence>
<evidence type="ECO:0000259" key="11">
    <source>
        <dbReference type="PROSITE" id="PS50263"/>
    </source>
</evidence>
<evidence type="ECO:0000313" key="13">
    <source>
        <dbReference type="Proteomes" id="UP000319976"/>
    </source>
</evidence>
<keyword evidence="4 9" id="KW-0808">Transferase</keyword>
<feature type="transmembrane region" description="Helical" evidence="9">
    <location>
        <begin position="125"/>
        <end position="147"/>
    </location>
</feature>
<evidence type="ECO:0000256" key="9">
    <source>
        <dbReference type="HAMAP-Rule" id="MF_01148"/>
    </source>
</evidence>
<dbReference type="GO" id="GO:0016410">
    <property type="term" value="F:N-acyltransferase activity"/>
    <property type="evidence" value="ECO:0007669"/>
    <property type="project" value="UniProtKB-UniRule"/>
</dbReference>
<dbReference type="UniPathway" id="UPA00666"/>
<comment type="similarity">
    <text evidence="2 9">Belongs to the CN hydrolase family. Apolipoprotein N-acyltransferase subfamily.</text>
</comment>
<keyword evidence="3 9" id="KW-1003">Cell membrane</keyword>
<dbReference type="SUPFAM" id="SSF56317">
    <property type="entry name" value="Carbon-nitrogen hydrolase"/>
    <property type="match status" value="1"/>
</dbReference>
<protein>
    <recommendedName>
        <fullName evidence="9">Apolipoprotein N-acyltransferase</fullName>
        <shortName evidence="9">ALP N-acyltransferase</shortName>
        <ecNumber evidence="9">2.3.1.269</ecNumber>
    </recommendedName>
</protein>
<dbReference type="InterPro" id="IPR004563">
    <property type="entry name" value="Apolipo_AcylTrfase"/>
</dbReference>
<evidence type="ECO:0000256" key="5">
    <source>
        <dbReference type="ARBA" id="ARBA00022692"/>
    </source>
</evidence>
<comment type="pathway">
    <text evidence="9">Protein modification; lipoprotein biosynthesis (N-acyl transfer).</text>
</comment>
<dbReference type="HAMAP" id="MF_01148">
    <property type="entry name" value="Lnt"/>
    <property type="match status" value="1"/>
</dbReference>
<dbReference type="PROSITE" id="PS50263">
    <property type="entry name" value="CN_HYDROLASE"/>
    <property type="match status" value="1"/>
</dbReference>
<feature type="domain" description="CN hydrolase" evidence="11">
    <location>
        <begin position="276"/>
        <end position="573"/>
    </location>
</feature>
<feature type="transmembrane region" description="Helical" evidence="9">
    <location>
        <begin position="50"/>
        <end position="82"/>
    </location>
</feature>
<proteinExistence type="inferred from homology"/>
<dbReference type="Proteomes" id="UP000319976">
    <property type="component" value="Chromosome"/>
</dbReference>
<evidence type="ECO:0000256" key="1">
    <source>
        <dbReference type="ARBA" id="ARBA00004651"/>
    </source>
</evidence>
<dbReference type="KEGG" id="chya:V22_06200"/>
<evidence type="ECO:0000256" key="3">
    <source>
        <dbReference type="ARBA" id="ARBA00022475"/>
    </source>
</evidence>